<dbReference type="SUPFAM" id="SSF51230">
    <property type="entry name" value="Single hybrid motif"/>
    <property type="match status" value="1"/>
</dbReference>
<evidence type="ECO:0000256" key="5">
    <source>
        <dbReference type="ARBA" id="ARBA00023315"/>
    </source>
</evidence>
<feature type="domain" description="Lipoyl-binding" evidence="8">
    <location>
        <begin position="134"/>
        <end position="168"/>
    </location>
</feature>
<evidence type="ECO:0000256" key="1">
    <source>
        <dbReference type="ARBA" id="ARBA00001938"/>
    </source>
</evidence>
<evidence type="ECO:0000259" key="8">
    <source>
        <dbReference type="Pfam" id="PF00364"/>
    </source>
</evidence>
<keyword evidence="10" id="KW-1185">Reference proteome</keyword>
<dbReference type="Pfam" id="PF00364">
    <property type="entry name" value="Biotin_lipoyl"/>
    <property type="match status" value="1"/>
</dbReference>
<keyword evidence="4 6" id="KW-0450">Lipoyl</keyword>
<dbReference type="InterPro" id="IPR000089">
    <property type="entry name" value="Biotin_lipoyl"/>
</dbReference>
<keyword evidence="3 6" id="KW-0808">Transferase</keyword>
<evidence type="ECO:0000313" key="10">
    <source>
        <dbReference type="Proteomes" id="UP000636800"/>
    </source>
</evidence>
<dbReference type="Gene3D" id="2.40.50.100">
    <property type="match status" value="1"/>
</dbReference>
<feature type="domain" description="2-oxoacid dehydrogenase acyltransferase catalytic" evidence="7">
    <location>
        <begin position="234"/>
        <end position="307"/>
    </location>
</feature>
<dbReference type="CDD" id="cd06849">
    <property type="entry name" value="lipoyl_domain"/>
    <property type="match status" value="1"/>
</dbReference>
<comment type="cofactor">
    <cofactor evidence="1 6">
        <name>(R)-lipoate</name>
        <dbReference type="ChEBI" id="CHEBI:83088"/>
    </cofactor>
</comment>
<reference evidence="9 10" key="1">
    <citation type="journal article" date="2020" name="Nat. Food">
        <title>A phased Vanilla planifolia genome enables genetic improvement of flavour and production.</title>
        <authorList>
            <person name="Hasing T."/>
            <person name="Tang H."/>
            <person name="Brym M."/>
            <person name="Khazi F."/>
            <person name="Huang T."/>
            <person name="Chambers A.H."/>
        </authorList>
    </citation>
    <scope>NUCLEOTIDE SEQUENCE [LARGE SCALE GENOMIC DNA]</scope>
    <source>
        <tissue evidence="9">Leaf</tissue>
    </source>
</reference>
<evidence type="ECO:0000256" key="3">
    <source>
        <dbReference type="ARBA" id="ARBA00022679"/>
    </source>
</evidence>
<evidence type="ECO:0000259" key="7">
    <source>
        <dbReference type="Pfam" id="PF00198"/>
    </source>
</evidence>
<dbReference type="GO" id="GO:0031405">
    <property type="term" value="F:lipoic acid binding"/>
    <property type="evidence" value="ECO:0007669"/>
    <property type="project" value="TreeGrafter"/>
</dbReference>
<dbReference type="EMBL" id="JADCNL010000001">
    <property type="protein sequence ID" value="KAG0497541.1"/>
    <property type="molecule type" value="Genomic_DNA"/>
</dbReference>
<dbReference type="InterPro" id="IPR050743">
    <property type="entry name" value="2-oxoacid_DH_E2_comp"/>
</dbReference>
<dbReference type="PANTHER" id="PTHR43178:SF14">
    <property type="entry name" value="LIPOAMIDE ACYLTRANSFERASE COMPONENT OF BRANCHED-CHAIN ALPHA-KETO ACID DEHYDROGENASE COMPLEX, MITOCHONDRIAL"/>
    <property type="match status" value="1"/>
</dbReference>
<dbReference type="Pfam" id="PF00198">
    <property type="entry name" value="2-oxoacid_dh"/>
    <property type="match status" value="1"/>
</dbReference>
<proteinExistence type="inferred from homology"/>
<dbReference type="InterPro" id="IPR023213">
    <property type="entry name" value="CAT-like_dom_sf"/>
</dbReference>
<evidence type="ECO:0000256" key="4">
    <source>
        <dbReference type="ARBA" id="ARBA00022823"/>
    </source>
</evidence>
<sequence>MPQQLSLQEVLQKKRVNGEVSAGTPYALPSLLFPRQMAKRATERAEHSFSFVSFDSPVCPLDGGNYKGLRLMRALSQSPVFSFERTSPAPSPSLAPSFEAATLLPFIGENIQHYPFLPKVRWRRQEKALRSVTPQMFVEEGDHVEEFQPICEVQSDKATMEITSKDGRVMKEDILRSTSKGICKELPSVLAVHAERSDHFKKENQNMLHLHWEKLRDKILPLSAPYGDQINFSKENTDQDVKHTFLPFLVKSLSIVLNKHPLMNSSFSEDSHAITLKGCHNIGVAMATPYGLVVPNIKNVQSKSMLRFLTTYG</sequence>
<protein>
    <recommendedName>
        <fullName evidence="6">Dihydrolipoamide acetyltransferase component of pyruvate dehydrogenase complex</fullName>
        <ecNumber evidence="6">2.3.1.-</ecNumber>
    </recommendedName>
</protein>
<dbReference type="EC" id="2.3.1.-" evidence="6"/>
<dbReference type="PANTHER" id="PTHR43178">
    <property type="entry name" value="DIHYDROLIPOAMIDE ACETYLTRANSFERASE COMPONENT OF PYRUVATE DEHYDROGENASE COMPLEX"/>
    <property type="match status" value="1"/>
</dbReference>
<evidence type="ECO:0000256" key="2">
    <source>
        <dbReference type="ARBA" id="ARBA00007317"/>
    </source>
</evidence>
<organism evidence="9 10">
    <name type="scientific">Vanilla planifolia</name>
    <name type="common">Vanilla</name>
    <dbReference type="NCBI Taxonomy" id="51239"/>
    <lineage>
        <taxon>Eukaryota</taxon>
        <taxon>Viridiplantae</taxon>
        <taxon>Streptophyta</taxon>
        <taxon>Embryophyta</taxon>
        <taxon>Tracheophyta</taxon>
        <taxon>Spermatophyta</taxon>
        <taxon>Magnoliopsida</taxon>
        <taxon>Liliopsida</taxon>
        <taxon>Asparagales</taxon>
        <taxon>Orchidaceae</taxon>
        <taxon>Vanilloideae</taxon>
        <taxon>Vanilleae</taxon>
        <taxon>Vanilla</taxon>
    </lineage>
</organism>
<accession>A0A835RSL5</accession>
<dbReference type="SUPFAM" id="SSF52777">
    <property type="entry name" value="CoA-dependent acyltransferases"/>
    <property type="match status" value="1"/>
</dbReference>
<comment type="caution">
    <text evidence="9">The sequence shown here is derived from an EMBL/GenBank/DDBJ whole genome shotgun (WGS) entry which is preliminary data.</text>
</comment>
<dbReference type="InterPro" id="IPR011053">
    <property type="entry name" value="Single_hybrid_motif"/>
</dbReference>
<evidence type="ECO:0000256" key="6">
    <source>
        <dbReference type="RuleBase" id="RU003423"/>
    </source>
</evidence>
<dbReference type="GO" id="GO:0016407">
    <property type="term" value="F:acetyltransferase activity"/>
    <property type="evidence" value="ECO:0007669"/>
    <property type="project" value="TreeGrafter"/>
</dbReference>
<name>A0A835RSL5_VANPL</name>
<dbReference type="Gene3D" id="3.30.559.10">
    <property type="entry name" value="Chloramphenicol acetyltransferase-like domain"/>
    <property type="match status" value="1"/>
</dbReference>
<dbReference type="InterPro" id="IPR001078">
    <property type="entry name" value="2-oxoacid_DH_actylTfrase"/>
</dbReference>
<dbReference type="AlphaFoldDB" id="A0A835RSL5"/>
<dbReference type="Proteomes" id="UP000636800">
    <property type="component" value="Chromosome 1"/>
</dbReference>
<dbReference type="GO" id="GO:0005739">
    <property type="term" value="C:mitochondrion"/>
    <property type="evidence" value="ECO:0007669"/>
    <property type="project" value="TreeGrafter"/>
</dbReference>
<dbReference type="OrthoDB" id="19768at2759"/>
<gene>
    <name evidence="9" type="ORF">HPP92_002232</name>
</gene>
<comment type="similarity">
    <text evidence="2 6">Belongs to the 2-oxoacid dehydrogenase family.</text>
</comment>
<evidence type="ECO:0000313" key="9">
    <source>
        <dbReference type="EMBL" id="KAG0497541.1"/>
    </source>
</evidence>
<keyword evidence="5 6" id="KW-0012">Acyltransferase</keyword>